<dbReference type="OrthoDB" id="5374757at2759"/>
<dbReference type="PANTHER" id="PTHR40635:SF1">
    <property type="match status" value="1"/>
</dbReference>
<reference evidence="2 3" key="1">
    <citation type="submission" date="2016-07" db="EMBL/GenBank/DDBJ databases">
        <title>Multiple horizontal gene transfer events from other fungi enriched the ability of initially mycotrophic Trichoderma (Ascomycota) to feed on dead plant biomass.</title>
        <authorList>
            <consortium name="DOE Joint Genome Institute"/>
            <person name="Aerts A."/>
            <person name="Atanasova L."/>
            <person name="Chenthamara K."/>
            <person name="Zhang J."/>
            <person name="Grujic M."/>
            <person name="Henrissat B."/>
            <person name="Kuo A."/>
            <person name="Salamov A."/>
            <person name="Lipzen A."/>
            <person name="Labutti K."/>
            <person name="Barry K."/>
            <person name="Miao Y."/>
            <person name="Rahimi M.J."/>
            <person name="Shen Q."/>
            <person name="Grigoriev I.V."/>
            <person name="Kubicek C.P."/>
            <person name="Druzhinina I.S."/>
        </authorList>
    </citation>
    <scope>NUCLEOTIDE SEQUENCE [LARGE SCALE GENOMIC DNA]</scope>
    <source>
        <strain evidence="2 3">CBS 433.97</strain>
    </source>
</reference>
<name>A0A2T3Z6N7_TRIA4</name>
<feature type="compositionally biased region" description="Acidic residues" evidence="1">
    <location>
        <begin position="176"/>
        <end position="194"/>
    </location>
</feature>
<dbReference type="PANTHER" id="PTHR40635">
    <property type="match status" value="1"/>
</dbReference>
<evidence type="ECO:0000313" key="2">
    <source>
        <dbReference type="EMBL" id="PTB40487.1"/>
    </source>
</evidence>
<proteinExistence type="predicted"/>
<dbReference type="EMBL" id="KZ679262">
    <property type="protein sequence ID" value="PTB40487.1"/>
    <property type="molecule type" value="Genomic_DNA"/>
</dbReference>
<keyword evidence="3" id="KW-1185">Reference proteome</keyword>
<organism evidence="2 3">
    <name type="scientific">Trichoderma asperellum (strain ATCC 204424 / CBS 433.97 / NBRC 101777)</name>
    <dbReference type="NCBI Taxonomy" id="1042311"/>
    <lineage>
        <taxon>Eukaryota</taxon>
        <taxon>Fungi</taxon>
        <taxon>Dikarya</taxon>
        <taxon>Ascomycota</taxon>
        <taxon>Pezizomycotina</taxon>
        <taxon>Sordariomycetes</taxon>
        <taxon>Hypocreomycetidae</taxon>
        <taxon>Hypocreales</taxon>
        <taxon>Hypocreaceae</taxon>
        <taxon>Trichoderma</taxon>
    </lineage>
</organism>
<dbReference type="AlphaFoldDB" id="A0A2T3Z6N7"/>
<evidence type="ECO:0000313" key="3">
    <source>
        <dbReference type="Proteomes" id="UP000240493"/>
    </source>
</evidence>
<feature type="region of interest" description="Disordered" evidence="1">
    <location>
        <begin position="149"/>
        <end position="227"/>
    </location>
</feature>
<gene>
    <name evidence="2" type="ORF">M441DRAFT_193227</name>
</gene>
<evidence type="ECO:0000256" key="1">
    <source>
        <dbReference type="SAM" id="MobiDB-lite"/>
    </source>
</evidence>
<accession>A0A2T3Z6N7</accession>
<sequence>MAPIRRYLRITKYSVLECRIYLDNPALAQSWLLNPRNPILPQVIEAIRPLVIPKLREEKERSKKKSAKKKTIKDVIVKDPNLLADDFEISMFLMETSTRHSLLSKHKFFHDKAPSAIQSNASKLIAETNSSPIDVDASDFAPIRIEEDSDNEGIALSDIPSANTRRQAKRQRSNTIEDDEDDDDEFEGSEDGGDDAAVIDVDSDSRRPKRLRGPVKPPASESEGQFHDDYKKKLAMDVSYEGFAIYGRVLCLIVKKKEARTAQQNLGGQAKMENWITSTQIPVGEDAA</sequence>
<dbReference type="Proteomes" id="UP000240493">
    <property type="component" value="Unassembled WGS sequence"/>
</dbReference>
<protein>
    <submittedName>
        <fullName evidence="2">Uncharacterized protein</fullName>
    </submittedName>
</protein>